<evidence type="ECO:0000313" key="8">
    <source>
        <dbReference type="Proteomes" id="UP000477543"/>
    </source>
</evidence>
<dbReference type="EMBL" id="WYDN01000003">
    <property type="protein sequence ID" value="NAZ15547.1"/>
    <property type="molecule type" value="Genomic_DNA"/>
</dbReference>
<evidence type="ECO:0000256" key="2">
    <source>
        <dbReference type="ARBA" id="ARBA00022692"/>
    </source>
</evidence>
<accession>A0A6L9G3J3</accession>
<evidence type="ECO:0000256" key="5">
    <source>
        <dbReference type="SAM" id="Phobius"/>
    </source>
</evidence>
<organism evidence="7 8">
    <name type="scientific">Glutamicibacter soli</name>
    <dbReference type="NCBI Taxonomy" id="453836"/>
    <lineage>
        <taxon>Bacteria</taxon>
        <taxon>Bacillati</taxon>
        <taxon>Actinomycetota</taxon>
        <taxon>Actinomycetes</taxon>
        <taxon>Micrococcales</taxon>
        <taxon>Micrococcaceae</taxon>
        <taxon>Glutamicibacter</taxon>
    </lineage>
</organism>
<gene>
    <name evidence="7" type="ORF">GT020_05615</name>
</gene>
<feature type="transmembrane region" description="Helical" evidence="5">
    <location>
        <begin position="82"/>
        <end position="99"/>
    </location>
</feature>
<evidence type="ECO:0000256" key="3">
    <source>
        <dbReference type="ARBA" id="ARBA00022989"/>
    </source>
</evidence>
<feature type="transmembrane region" description="Helical" evidence="5">
    <location>
        <begin position="189"/>
        <end position="208"/>
    </location>
</feature>
<dbReference type="CDD" id="cd07042">
    <property type="entry name" value="STAS_SulP_like_sulfate_transporter"/>
    <property type="match status" value="1"/>
</dbReference>
<feature type="transmembrane region" description="Helical" evidence="5">
    <location>
        <begin position="308"/>
        <end position="326"/>
    </location>
</feature>
<dbReference type="Proteomes" id="UP000477543">
    <property type="component" value="Unassembled WGS sequence"/>
</dbReference>
<sequence>MSTSTTADPSALSPAERQSVLRTLKSPRLLKTEVLAGLVVALALIPEAIAFSIIAGVDPRIGLFASFTMAVSISFFGGRPAMISAATGAIALVIAPLVASHGTDYFIAAVIMAGIFQVVLALLGVAKLMRFIPRQVMVGFVNALAILIFLSQVPELLGVTWLVYPLVALGLLIVFGLPKLTTAIPAPLVAIVVLTAITVIASLAVPTVGDKGQLPESLPTLFIPDIPLNLETLQVLFPYALAMAFVGLLESLMTAKLVDDVTDTHSNNTRESWGQGAANIITGFFGGMGGCAMIGQTMINVKASGARTRISTFLAGVFLLILVVVLGDVVALIPMAALVAVMIFVSIATFDWHSIRPSTLRMMPKSETTVMLITVVFTVVTHNLAIGVAAGVLTAMVLFANRVAHLVTVTRSVEEHFGEKIAKYVVNGELFFASSNDLYTQFNYAEDPQNIVIDMHDSHLWDASTIAALDAITGKYEKYGKTVEVEGLNTASLKMRERLGGKLGGGH</sequence>
<dbReference type="InterPro" id="IPR036513">
    <property type="entry name" value="STAS_dom_sf"/>
</dbReference>
<keyword evidence="4 5" id="KW-0472">Membrane</keyword>
<keyword evidence="2 5" id="KW-0812">Transmembrane</keyword>
<dbReference type="Pfam" id="PF01740">
    <property type="entry name" value="STAS"/>
    <property type="match status" value="1"/>
</dbReference>
<dbReference type="RefSeq" id="WP_161447977.1">
    <property type="nucleotide sequence ID" value="NZ_WYDN01000003.1"/>
</dbReference>
<keyword evidence="3 5" id="KW-1133">Transmembrane helix</keyword>
<comment type="subcellular location">
    <subcellularLocation>
        <location evidence="1">Membrane</location>
        <topology evidence="1">Multi-pass membrane protein</topology>
    </subcellularLocation>
</comment>
<feature type="transmembrane region" description="Helical" evidence="5">
    <location>
        <begin position="136"/>
        <end position="153"/>
    </location>
</feature>
<evidence type="ECO:0000256" key="4">
    <source>
        <dbReference type="ARBA" id="ARBA00023136"/>
    </source>
</evidence>
<dbReference type="PANTHER" id="PTHR43310:SF1">
    <property type="entry name" value="SULFATE TRANSPORTER YBAR-RELATED"/>
    <property type="match status" value="1"/>
</dbReference>
<evidence type="ECO:0000256" key="1">
    <source>
        <dbReference type="ARBA" id="ARBA00004141"/>
    </source>
</evidence>
<feature type="transmembrane region" description="Helical" evidence="5">
    <location>
        <begin position="228"/>
        <end position="249"/>
    </location>
</feature>
<feature type="transmembrane region" description="Helical" evidence="5">
    <location>
        <begin position="105"/>
        <end position="124"/>
    </location>
</feature>
<dbReference type="InterPro" id="IPR052706">
    <property type="entry name" value="Membrane-Transporter-like"/>
</dbReference>
<name>A0A6L9G3J3_9MICC</name>
<proteinExistence type="predicted"/>
<reference evidence="7 8" key="1">
    <citation type="submission" date="2020-01" db="EMBL/GenBank/DDBJ databases">
        <title>Glutamicibacter soli M275.</title>
        <authorList>
            <person name="Meng X."/>
        </authorList>
    </citation>
    <scope>NUCLEOTIDE SEQUENCE [LARGE SCALE GENOMIC DNA]</scope>
    <source>
        <strain evidence="7 8">M275</strain>
    </source>
</reference>
<dbReference type="AlphaFoldDB" id="A0A6L9G3J3"/>
<dbReference type="GO" id="GO:0016020">
    <property type="term" value="C:membrane"/>
    <property type="evidence" value="ECO:0007669"/>
    <property type="project" value="UniProtKB-SubCell"/>
</dbReference>
<dbReference type="PROSITE" id="PS50801">
    <property type="entry name" value="STAS"/>
    <property type="match status" value="1"/>
</dbReference>
<feature type="transmembrane region" description="Helical" evidence="5">
    <location>
        <begin position="332"/>
        <end position="350"/>
    </location>
</feature>
<evidence type="ECO:0000313" key="7">
    <source>
        <dbReference type="EMBL" id="NAZ15547.1"/>
    </source>
</evidence>
<feature type="domain" description="STAS" evidence="6">
    <location>
        <begin position="426"/>
        <end position="499"/>
    </location>
</feature>
<dbReference type="Gene3D" id="3.30.750.24">
    <property type="entry name" value="STAS domain"/>
    <property type="match status" value="1"/>
</dbReference>
<protein>
    <submittedName>
        <fullName evidence="7">Sodium-independent anion transporter</fullName>
    </submittedName>
</protein>
<dbReference type="SUPFAM" id="SSF52091">
    <property type="entry name" value="SpoIIaa-like"/>
    <property type="match status" value="1"/>
</dbReference>
<dbReference type="InterPro" id="IPR011547">
    <property type="entry name" value="SLC26A/SulP_dom"/>
</dbReference>
<dbReference type="InterPro" id="IPR002645">
    <property type="entry name" value="STAS_dom"/>
</dbReference>
<comment type="caution">
    <text evidence="7">The sequence shown here is derived from an EMBL/GenBank/DDBJ whole genome shotgun (WGS) entry which is preliminary data.</text>
</comment>
<feature type="transmembrane region" description="Helical" evidence="5">
    <location>
        <begin position="370"/>
        <end position="399"/>
    </location>
</feature>
<dbReference type="PANTHER" id="PTHR43310">
    <property type="entry name" value="SULFATE TRANSPORTER YBAR-RELATED"/>
    <property type="match status" value="1"/>
</dbReference>
<dbReference type="Pfam" id="PF00916">
    <property type="entry name" value="Sulfate_transp"/>
    <property type="match status" value="2"/>
</dbReference>
<feature type="transmembrane region" description="Helical" evidence="5">
    <location>
        <begin position="34"/>
        <end position="55"/>
    </location>
</feature>
<feature type="transmembrane region" description="Helical" evidence="5">
    <location>
        <begin position="159"/>
        <end position="177"/>
    </location>
</feature>
<evidence type="ECO:0000259" key="6">
    <source>
        <dbReference type="PROSITE" id="PS50801"/>
    </source>
</evidence>